<dbReference type="KEGG" id="pary:A4V02_03345"/>
<keyword evidence="3" id="KW-1185">Reference proteome</keyword>
<dbReference type="SUPFAM" id="SSF52266">
    <property type="entry name" value="SGNH hydrolase"/>
    <property type="match status" value="1"/>
</dbReference>
<accession>A0A1Z2XDY1</accession>
<dbReference type="Proteomes" id="UP000186351">
    <property type="component" value="Chromosome"/>
</dbReference>
<accession>A0A1B1S7S2</accession>
<sequence length="433" mass="47339">MHSILKYILCVAVAVSAGYLPGGAQQLSSETSDDDADIRINPEVDYRQTVDDEEKIEIPSFIKRDADTIRMNGADWSVLRHRLAHADSSRVSIVHIGDSHLQADMATSVVRRRLQSVYGDAGRGLVTPLKMAGTNEPRDYALKGIDGVWVSSKLMKRPWATRMGFTGVSATPMSGKGVIEVSTLSRNDTPQLFDRIVLFHSAQPEIEPSVPFVADAVNGDSLMSVVTLPKPVSIIGLDIELPAEEAVYGMSLEREIPGGLLYHVIGNNGAAYTSYNGIDGFGSGVALLEPSLIVVSLGANEAFCRMTADEMYSSIGVMVRNLQMECPGAQILLTTPMECQRSTMVRRKGRRRRVRSYSVNPRVSAMREVILRYGRDHGIPTYDFYEVAGGAGASAKWISDGMMARDRIHNSAKGYSVQGELLYEALRKAFSAE</sequence>
<dbReference type="Gene3D" id="3.40.50.1110">
    <property type="entry name" value="SGNH hydrolase"/>
    <property type="match status" value="1"/>
</dbReference>
<dbReference type="InterPro" id="IPR013830">
    <property type="entry name" value="SGNH_hydro"/>
</dbReference>
<dbReference type="OrthoDB" id="9764375at2"/>
<dbReference type="Pfam" id="PF13472">
    <property type="entry name" value="Lipase_GDSL_2"/>
    <property type="match status" value="1"/>
</dbReference>
<dbReference type="AlphaFoldDB" id="A0A1B1S7S2"/>
<organism evidence="2 3">
    <name type="scientific">Muribaculum intestinale</name>
    <dbReference type="NCBI Taxonomy" id="1796646"/>
    <lineage>
        <taxon>Bacteria</taxon>
        <taxon>Pseudomonadati</taxon>
        <taxon>Bacteroidota</taxon>
        <taxon>Bacteroidia</taxon>
        <taxon>Bacteroidales</taxon>
        <taxon>Muribaculaceae</taxon>
        <taxon>Muribaculum</taxon>
    </lineage>
</organism>
<gene>
    <name evidence="2" type="ORF">A4V02_03345</name>
</gene>
<dbReference type="InterPro" id="IPR036514">
    <property type="entry name" value="SGNH_hydro_sf"/>
</dbReference>
<name>A0A1B1S7S2_9BACT</name>
<reference evidence="3" key="1">
    <citation type="submission" date="2016-04" db="EMBL/GenBank/DDBJ databases">
        <title>Complete Genome Sequences of Twelve Strains of a Stable Defined Moderately Diverse Mouse Microbiota 2 (sDMDMm2).</title>
        <authorList>
            <person name="Uchimura Y."/>
            <person name="Wyss M."/>
            <person name="Brugiroux S."/>
            <person name="Limenitakis J.P."/>
            <person name="Stecher B."/>
            <person name="McCoy K.D."/>
            <person name="Macpherson A.J."/>
        </authorList>
    </citation>
    <scope>NUCLEOTIDE SEQUENCE [LARGE SCALE GENOMIC DNA]</scope>
    <source>
        <strain evidence="3">YL27</strain>
    </source>
</reference>
<protein>
    <recommendedName>
        <fullName evidence="1">SGNH hydrolase-type esterase domain-containing protein</fullName>
    </recommendedName>
</protein>
<dbReference type="GeneID" id="65535879"/>
<proteinExistence type="predicted"/>
<evidence type="ECO:0000313" key="2">
    <source>
        <dbReference type="EMBL" id="ANU62850.1"/>
    </source>
</evidence>
<evidence type="ECO:0000313" key="3">
    <source>
        <dbReference type="Proteomes" id="UP000186351"/>
    </source>
</evidence>
<dbReference type="STRING" id="1796646.A4V02_03345"/>
<evidence type="ECO:0000259" key="1">
    <source>
        <dbReference type="Pfam" id="PF13472"/>
    </source>
</evidence>
<dbReference type="GO" id="GO:0016788">
    <property type="term" value="F:hydrolase activity, acting on ester bonds"/>
    <property type="evidence" value="ECO:0007669"/>
    <property type="project" value="UniProtKB-ARBA"/>
</dbReference>
<dbReference type="RefSeq" id="WP_068960226.1">
    <property type="nucleotide sequence ID" value="NZ_CAJTAP010000026.1"/>
</dbReference>
<dbReference type="EMBL" id="CP015402">
    <property type="protein sequence ID" value="ANU62850.1"/>
    <property type="molecule type" value="Genomic_DNA"/>
</dbReference>
<feature type="domain" description="SGNH hydrolase-type esterase" evidence="1">
    <location>
        <begin position="262"/>
        <end position="416"/>
    </location>
</feature>
<dbReference type="Gene3D" id="2.60.120.1360">
    <property type="match status" value="1"/>
</dbReference>